<dbReference type="Gene3D" id="1.10.10.60">
    <property type="entry name" value="Homeodomain-like"/>
    <property type="match status" value="2"/>
</dbReference>
<dbReference type="SMART" id="SM00342">
    <property type="entry name" value="HTH_ARAC"/>
    <property type="match status" value="1"/>
</dbReference>
<dbReference type="Pfam" id="PF12833">
    <property type="entry name" value="HTH_18"/>
    <property type="match status" value="1"/>
</dbReference>
<feature type="domain" description="HTH araC/xylS-type" evidence="4">
    <location>
        <begin position="175"/>
        <end position="273"/>
    </location>
</feature>
<dbReference type="GO" id="GO:0003700">
    <property type="term" value="F:DNA-binding transcription factor activity"/>
    <property type="evidence" value="ECO:0007669"/>
    <property type="project" value="InterPro"/>
</dbReference>
<dbReference type="Proteomes" id="UP000824230">
    <property type="component" value="Unassembled WGS sequence"/>
</dbReference>
<dbReference type="CDD" id="cd02208">
    <property type="entry name" value="cupin_RmlC-like"/>
    <property type="match status" value="1"/>
</dbReference>
<dbReference type="InterPro" id="IPR014710">
    <property type="entry name" value="RmlC-like_jellyroll"/>
</dbReference>
<dbReference type="SUPFAM" id="SSF46689">
    <property type="entry name" value="Homeodomain-like"/>
    <property type="match status" value="2"/>
</dbReference>
<evidence type="ECO:0000256" key="3">
    <source>
        <dbReference type="ARBA" id="ARBA00023163"/>
    </source>
</evidence>
<reference evidence="5" key="1">
    <citation type="journal article" date="2021" name="PeerJ">
        <title>Extensive microbial diversity within the chicken gut microbiome revealed by metagenomics and culture.</title>
        <authorList>
            <person name="Gilroy R."/>
            <person name="Ravi A."/>
            <person name="Getino M."/>
            <person name="Pursley I."/>
            <person name="Horton D.L."/>
            <person name="Alikhan N.F."/>
            <person name="Baker D."/>
            <person name="Gharbi K."/>
            <person name="Hall N."/>
            <person name="Watson M."/>
            <person name="Adriaenssens E.M."/>
            <person name="Foster-Nyarko E."/>
            <person name="Jarju S."/>
            <person name="Secka A."/>
            <person name="Antonio M."/>
            <person name="Oren A."/>
            <person name="Chaudhuri R.R."/>
            <person name="La Ragione R."/>
            <person name="Hildebrand F."/>
            <person name="Pallen M.J."/>
        </authorList>
    </citation>
    <scope>NUCLEOTIDE SEQUENCE</scope>
    <source>
        <strain evidence="5">ChiHjej12B11-1927</strain>
    </source>
</reference>
<evidence type="ECO:0000256" key="2">
    <source>
        <dbReference type="ARBA" id="ARBA00023125"/>
    </source>
</evidence>
<evidence type="ECO:0000313" key="5">
    <source>
        <dbReference type="EMBL" id="HIX37080.1"/>
    </source>
</evidence>
<organism evidence="5 6">
    <name type="scientific">Candidatus Blautia pullistercoris</name>
    <dbReference type="NCBI Taxonomy" id="2838499"/>
    <lineage>
        <taxon>Bacteria</taxon>
        <taxon>Bacillati</taxon>
        <taxon>Bacillota</taxon>
        <taxon>Clostridia</taxon>
        <taxon>Lachnospirales</taxon>
        <taxon>Lachnospiraceae</taxon>
        <taxon>Blautia</taxon>
    </lineage>
</organism>
<protein>
    <submittedName>
        <fullName evidence="5">AraC family transcriptional regulator</fullName>
    </submittedName>
</protein>
<dbReference type="PANTHER" id="PTHR43280:SF2">
    <property type="entry name" value="HTH-TYPE TRANSCRIPTIONAL REGULATOR EXSA"/>
    <property type="match status" value="1"/>
</dbReference>
<dbReference type="InterPro" id="IPR003313">
    <property type="entry name" value="AraC-bd"/>
</dbReference>
<dbReference type="PROSITE" id="PS01124">
    <property type="entry name" value="HTH_ARAC_FAMILY_2"/>
    <property type="match status" value="1"/>
</dbReference>
<evidence type="ECO:0000259" key="4">
    <source>
        <dbReference type="PROSITE" id="PS01124"/>
    </source>
</evidence>
<keyword evidence="1" id="KW-0805">Transcription regulation</keyword>
<dbReference type="InterPro" id="IPR037923">
    <property type="entry name" value="HTH-like"/>
</dbReference>
<keyword evidence="2" id="KW-0238">DNA-binding</keyword>
<comment type="caution">
    <text evidence="5">The sequence shown here is derived from an EMBL/GenBank/DDBJ whole genome shotgun (WGS) entry which is preliminary data.</text>
</comment>
<accession>A0A9D1VKI9</accession>
<dbReference type="Gene3D" id="2.60.120.10">
    <property type="entry name" value="Jelly Rolls"/>
    <property type="match status" value="1"/>
</dbReference>
<dbReference type="PANTHER" id="PTHR43280">
    <property type="entry name" value="ARAC-FAMILY TRANSCRIPTIONAL REGULATOR"/>
    <property type="match status" value="1"/>
</dbReference>
<reference evidence="5" key="2">
    <citation type="submission" date="2021-04" db="EMBL/GenBank/DDBJ databases">
        <authorList>
            <person name="Gilroy R."/>
        </authorList>
    </citation>
    <scope>NUCLEOTIDE SEQUENCE</scope>
    <source>
        <strain evidence="5">ChiHjej12B11-1927</strain>
    </source>
</reference>
<keyword evidence="3" id="KW-0804">Transcription</keyword>
<dbReference type="AlphaFoldDB" id="A0A9D1VKI9"/>
<name>A0A9D1VKI9_9FIRM</name>
<dbReference type="InterPro" id="IPR020449">
    <property type="entry name" value="Tscrpt_reg_AraC-type_HTH"/>
</dbReference>
<gene>
    <name evidence="5" type="ORF">H9738_04315</name>
</gene>
<evidence type="ECO:0000256" key="1">
    <source>
        <dbReference type="ARBA" id="ARBA00023015"/>
    </source>
</evidence>
<sequence length="284" mass="32904">MSHRHYSIKEKELPKINSRLLSISLSKDERDWPSVLHTHPFTEIFFVLNGKGNFFFRRDIRPIETGDLIIIPPYLEHTEQSIPGTPLEYYVLGIDGIAFQEEDQSASAQIFCNFDNLAMIRDLFAQIHYEVKSGGYGAELICQHLLEILILRILRSSRQLVPVSINTVRMTKECAQIKEYLDTNYGEHITLDTLTGLTHMNKYYMAHSFAKYTGFSPIQYLNRRRLEAACQLLRDTDLSVSDIAGSTGFSSQSYFTQTFRKFYGITPIKYRQDHEKEQIKSPDR</sequence>
<dbReference type="Pfam" id="PF02311">
    <property type="entry name" value="AraC_binding"/>
    <property type="match status" value="1"/>
</dbReference>
<dbReference type="InterPro" id="IPR018060">
    <property type="entry name" value="HTH_AraC"/>
</dbReference>
<evidence type="ECO:0000313" key="6">
    <source>
        <dbReference type="Proteomes" id="UP000824230"/>
    </source>
</evidence>
<dbReference type="GO" id="GO:0043565">
    <property type="term" value="F:sequence-specific DNA binding"/>
    <property type="evidence" value="ECO:0007669"/>
    <property type="project" value="InterPro"/>
</dbReference>
<proteinExistence type="predicted"/>
<dbReference type="EMBL" id="DXFG01000083">
    <property type="protein sequence ID" value="HIX37080.1"/>
    <property type="molecule type" value="Genomic_DNA"/>
</dbReference>
<dbReference type="SUPFAM" id="SSF51215">
    <property type="entry name" value="Regulatory protein AraC"/>
    <property type="match status" value="1"/>
</dbReference>
<dbReference type="InterPro" id="IPR009057">
    <property type="entry name" value="Homeodomain-like_sf"/>
</dbReference>
<dbReference type="PRINTS" id="PR00032">
    <property type="entry name" value="HTHARAC"/>
</dbReference>